<feature type="domain" description="ABC-type transport auxiliary lipoprotein component" evidence="2">
    <location>
        <begin position="33"/>
        <end position="186"/>
    </location>
</feature>
<protein>
    <recommendedName>
        <fullName evidence="2">ABC-type transport auxiliary lipoprotein component domain-containing protein</fullName>
    </recommendedName>
</protein>
<dbReference type="Pfam" id="PF03886">
    <property type="entry name" value="ABC_trans_aux"/>
    <property type="match status" value="1"/>
</dbReference>
<evidence type="ECO:0000256" key="1">
    <source>
        <dbReference type="SAM" id="SignalP"/>
    </source>
</evidence>
<evidence type="ECO:0000313" key="4">
    <source>
        <dbReference type="Proteomes" id="UP000253204"/>
    </source>
</evidence>
<dbReference type="InterPro" id="IPR005586">
    <property type="entry name" value="ABC_trans_aux"/>
</dbReference>
<dbReference type="RefSeq" id="WP_114487479.1">
    <property type="nucleotide sequence ID" value="NZ_CBCSHM010000034.1"/>
</dbReference>
<dbReference type="EMBL" id="QPIJ01000035">
    <property type="protein sequence ID" value="RCV88997.1"/>
    <property type="molecule type" value="Genomic_DNA"/>
</dbReference>
<evidence type="ECO:0000313" key="3">
    <source>
        <dbReference type="EMBL" id="RCV88997.1"/>
    </source>
</evidence>
<dbReference type="PROSITE" id="PS51257">
    <property type="entry name" value="PROKAR_LIPOPROTEIN"/>
    <property type="match status" value="1"/>
</dbReference>
<accession>A0A368TXN3</accession>
<dbReference type="Proteomes" id="UP000253204">
    <property type="component" value="Unassembled WGS sequence"/>
</dbReference>
<dbReference type="AlphaFoldDB" id="A0A368TXN3"/>
<reference evidence="3 4" key="1">
    <citation type="submission" date="2018-07" db="EMBL/GenBank/DDBJ databases">
        <title>Halomonas rutogse sp. nov., isolated from Lake TangqianCo on Tibetan Plateau.</title>
        <authorList>
            <person name="Lu H."/>
            <person name="Xing P."/>
            <person name="Wu Q."/>
        </authorList>
    </citation>
    <scope>NUCLEOTIDE SEQUENCE [LARGE SCALE GENOMIC DNA]</scope>
    <source>
        <strain evidence="3 4">TQ8S</strain>
    </source>
</reference>
<proteinExistence type="predicted"/>
<keyword evidence="1" id="KW-0732">Signal</keyword>
<dbReference type="OrthoDB" id="5600407at2"/>
<dbReference type="SUPFAM" id="SSF159594">
    <property type="entry name" value="XCC0632-like"/>
    <property type="match status" value="1"/>
</dbReference>
<comment type="caution">
    <text evidence="3">The sequence shown here is derived from an EMBL/GenBank/DDBJ whole genome shotgun (WGS) entry which is preliminary data.</text>
</comment>
<feature type="signal peptide" evidence="1">
    <location>
        <begin position="1"/>
        <end position="19"/>
    </location>
</feature>
<keyword evidence="4" id="KW-1185">Reference proteome</keyword>
<sequence length="196" mass="22152">MRYQLIYLSALLVSMLGLAACASSVSPPSRYMLPGDDVAQPNQTPEYTLLLRAPRLAHYLDVEGIVMQLDDITLHEAREHQWAESLGRQLERGMRARLTQQLPSTQVLREEASHSQALTLRLEVDRFQGRHDGYAVVSGQWQLRDPQGQLLRLDSFDTQTELQSDGYPALVRALAVSWDKAAEQIAQTIRQLQNKS</sequence>
<feature type="chain" id="PRO_5016860641" description="ABC-type transport auxiliary lipoprotein component domain-containing protein" evidence="1">
    <location>
        <begin position="20"/>
        <end position="196"/>
    </location>
</feature>
<evidence type="ECO:0000259" key="2">
    <source>
        <dbReference type="Pfam" id="PF03886"/>
    </source>
</evidence>
<name>A0A368TXN3_9GAMM</name>
<organism evidence="3 4">
    <name type="scientific">Vreelandella rituensis</name>
    <dbReference type="NCBI Taxonomy" id="2282306"/>
    <lineage>
        <taxon>Bacteria</taxon>
        <taxon>Pseudomonadati</taxon>
        <taxon>Pseudomonadota</taxon>
        <taxon>Gammaproteobacteria</taxon>
        <taxon>Oceanospirillales</taxon>
        <taxon>Halomonadaceae</taxon>
        <taxon>Vreelandella</taxon>
    </lineage>
</organism>
<dbReference type="Gene3D" id="3.40.50.10610">
    <property type="entry name" value="ABC-type transport auxiliary lipoprotein component"/>
    <property type="match status" value="1"/>
</dbReference>
<gene>
    <name evidence="3" type="ORF">DU506_13765</name>
</gene>